<dbReference type="AlphaFoldDB" id="A0A9Q0NGG8"/>
<evidence type="ECO:0000256" key="1">
    <source>
        <dbReference type="ARBA" id="ARBA00004395"/>
    </source>
</evidence>
<evidence type="ECO:0000256" key="4">
    <source>
        <dbReference type="ARBA" id="ARBA00022448"/>
    </source>
</evidence>
<dbReference type="GO" id="GO:0006890">
    <property type="term" value="P:retrograde vesicle-mediated transport, Golgi to endoplasmic reticulum"/>
    <property type="evidence" value="ECO:0007669"/>
    <property type="project" value="TreeGrafter"/>
</dbReference>
<gene>
    <name evidence="10" type="primary">Cog7</name>
    <name evidence="10" type="ORF">Bhyg_05058</name>
</gene>
<organism evidence="10 11">
    <name type="scientific">Pseudolycoriella hygida</name>
    <dbReference type="NCBI Taxonomy" id="35572"/>
    <lineage>
        <taxon>Eukaryota</taxon>
        <taxon>Metazoa</taxon>
        <taxon>Ecdysozoa</taxon>
        <taxon>Arthropoda</taxon>
        <taxon>Hexapoda</taxon>
        <taxon>Insecta</taxon>
        <taxon>Pterygota</taxon>
        <taxon>Neoptera</taxon>
        <taxon>Endopterygota</taxon>
        <taxon>Diptera</taxon>
        <taxon>Nematocera</taxon>
        <taxon>Sciaroidea</taxon>
        <taxon>Sciaridae</taxon>
        <taxon>Pseudolycoriella</taxon>
    </lineage>
</organism>
<dbReference type="GO" id="GO:0000139">
    <property type="term" value="C:Golgi membrane"/>
    <property type="evidence" value="ECO:0007669"/>
    <property type="project" value="UniProtKB-SubCell"/>
</dbReference>
<accession>A0A9Q0NGG8</accession>
<protein>
    <recommendedName>
        <fullName evidence="3">Conserved oligomeric Golgi complex subunit 7</fullName>
    </recommendedName>
    <alternativeName>
        <fullName evidence="8">Component of oligomeric Golgi complex 7</fullName>
    </alternativeName>
</protein>
<evidence type="ECO:0000256" key="2">
    <source>
        <dbReference type="ARBA" id="ARBA00005831"/>
    </source>
</evidence>
<proteinExistence type="inferred from homology"/>
<evidence type="ECO:0000256" key="8">
    <source>
        <dbReference type="ARBA" id="ARBA00031345"/>
    </source>
</evidence>
<keyword evidence="9" id="KW-0175">Coiled coil</keyword>
<evidence type="ECO:0000313" key="11">
    <source>
        <dbReference type="Proteomes" id="UP001151699"/>
    </source>
</evidence>
<dbReference type="Proteomes" id="UP001151699">
    <property type="component" value="Chromosome A"/>
</dbReference>
<evidence type="ECO:0000256" key="3">
    <source>
        <dbReference type="ARBA" id="ARBA00020984"/>
    </source>
</evidence>
<keyword evidence="4" id="KW-0813">Transport</keyword>
<keyword evidence="11" id="KW-1185">Reference proteome</keyword>
<name>A0A9Q0NGG8_9DIPT</name>
<dbReference type="PANTHER" id="PTHR21443">
    <property type="entry name" value="CONSERVED OLIGOMERIC GOLGI COMPLEX COMPONENT 7"/>
    <property type="match status" value="1"/>
</dbReference>
<reference evidence="10" key="1">
    <citation type="submission" date="2022-07" db="EMBL/GenBank/DDBJ databases">
        <authorList>
            <person name="Trinca V."/>
            <person name="Uliana J.V.C."/>
            <person name="Torres T.T."/>
            <person name="Ward R.J."/>
            <person name="Monesi N."/>
        </authorList>
    </citation>
    <scope>NUCLEOTIDE SEQUENCE</scope>
    <source>
        <strain evidence="10">HSMRA1968</strain>
        <tissue evidence="10">Whole embryos</tissue>
    </source>
</reference>
<dbReference type="EMBL" id="WJQU01000001">
    <property type="protein sequence ID" value="KAJ6649818.1"/>
    <property type="molecule type" value="Genomic_DNA"/>
</dbReference>
<dbReference type="InterPro" id="IPR019335">
    <property type="entry name" value="COG7"/>
</dbReference>
<dbReference type="Pfam" id="PF10191">
    <property type="entry name" value="COG7"/>
    <property type="match status" value="1"/>
</dbReference>
<evidence type="ECO:0000256" key="7">
    <source>
        <dbReference type="ARBA" id="ARBA00023136"/>
    </source>
</evidence>
<keyword evidence="6" id="KW-0333">Golgi apparatus</keyword>
<evidence type="ECO:0000313" key="10">
    <source>
        <dbReference type="EMBL" id="KAJ6649818.1"/>
    </source>
</evidence>
<evidence type="ECO:0000256" key="6">
    <source>
        <dbReference type="ARBA" id="ARBA00023034"/>
    </source>
</evidence>
<comment type="similarity">
    <text evidence="2">Belongs to the COG7 family.</text>
</comment>
<keyword evidence="5" id="KW-0653">Protein transport</keyword>
<dbReference type="GO" id="GO:0006886">
    <property type="term" value="P:intracellular protein transport"/>
    <property type="evidence" value="ECO:0007669"/>
    <property type="project" value="InterPro"/>
</dbReference>
<comment type="subcellular location">
    <subcellularLocation>
        <location evidence="1">Golgi apparatus membrane</location>
        <topology evidence="1">Peripheral membrane protein</topology>
    </subcellularLocation>
</comment>
<comment type="caution">
    <text evidence="10">The sequence shown here is derived from an EMBL/GenBank/DDBJ whole genome shotgun (WGS) entry which is preliminary data.</text>
</comment>
<evidence type="ECO:0000256" key="5">
    <source>
        <dbReference type="ARBA" id="ARBA00022927"/>
    </source>
</evidence>
<keyword evidence="7" id="KW-0472">Membrane</keyword>
<dbReference type="PANTHER" id="PTHR21443:SF0">
    <property type="entry name" value="CONSERVED OLIGOMERIC GOLGI COMPLEX SUBUNIT 7"/>
    <property type="match status" value="1"/>
</dbReference>
<evidence type="ECO:0000256" key="9">
    <source>
        <dbReference type="SAM" id="Coils"/>
    </source>
</evidence>
<dbReference type="GO" id="GO:0007030">
    <property type="term" value="P:Golgi organization"/>
    <property type="evidence" value="ECO:0007669"/>
    <property type="project" value="TreeGrafter"/>
</dbReference>
<dbReference type="OrthoDB" id="245173at2759"/>
<dbReference type="GO" id="GO:0017119">
    <property type="term" value="C:Golgi transport complex"/>
    <property type="evidence" value="ECO:0007669"/>
    <property type="project" value="InterPro"/>
</dbReference>
<sequence length="733" mass="82411">MDIEAFSDDTFDAIEWINKTYANASDKHVNKELFLSNLVSKMQLYVQQLNSALEDTSQQVLSAIPKIMKDAQNLQNAAISLKAQMSDVQSNIDQVQRNTGASMQNLEHLDDLKSKLEFAKQGILESDGWGRLTTELDELIEHSKLADACTKLQALQKSLQAQVGLPHQSEREDQVEDFKNRLEALASPGVVQSFQTGDIESSKKFVEMFTVMERLPQLTQYYRTVQKKILQQYWTECVDSSQNSGSVNCLRTFYDHLAENWQKESKWCSSVFGQNGYHESGLVIIDSLVSLQPGRDMIITNAIKQSNDKLAVLAEASTANIYFGGLVKRCIASSPTAFPDQTVKSLIFVIYDFFDSFITQYASAEQNHLLGQLEEFQLIHSTCADSVRALGNTNSKLFVLCTTAMNRCEDITQSCGLVSLVTSLNYILKIFLDKYKKAQQQLHASRNSEQNWSLLQTCISLLQNIGDFTSQLTEFGNKIADRLVQLESVHLVSDKALHFGYKIKEKRELNEFRKLIGSIRLKNEKHSDEDSPGATFTVFAPTFEALKPICEYIHDTTLASIFSPIEKYLTSNVEPPELENSFDQNLPDYSFAPQEFITQVGQYLLTLPQHLEPLLLSPSTYLKTALELCDTKYSQNIPSTDVLLSLLVDECCAMYEDQITQICQLSATASKQIATDIEYLGNVLEELGLPLSNRLRQTVTLLRAPPETYLSSSSGCDPKLVSSIRQMRNIISG</sequence>
<feature type="coiled-coil region" evidence="9">
    <location>
        <begin position="71"/>
        <end position="98"/>
    </location>
</feature>